<accession>A0A5S9F421</accession>
<evidence type="ECO:0000313" key="2">
    <source>
        <dbReference type="Proteomes" id="UP000326354"/>
    </source>
</evidence>
<dbReference type="RefSeq" id="WP_151969406.1">
    <property type="nucleotide sequence ID" value="NZ_AP019860.1"/>
</dbReference>
<sequence>MKKYIILFILGCMLFADDKDPFEFSAPKDWRPERIAFPLSFAPEIKYDGFEELRFAPGMFSPEKDDYFCYVFFLWIEEKVSLDQKKIHEILLAYYKGLCKAVAEKRKLELNLDDIKVSVEKTKEKESKKVKYLAVVDWYDPFVTGKKLSLHMDIELFHSEDNSKSILFACVSPHKPTSENKTWATMYSIRNSFKLKSPNKKQSKDKN</sequence>
<name>A0A5S9F421_UABAM</name>
<dbReference type="EMBL" id="AP019860">
    <property type="protein sequence ID" value="BBM85296.1"/>
    <property type="molecule type" value="Genomic_DNA"/>
</dbReference>
<reference evidence="1 2" key="1">
    <citation type="submission" date="2019-08" db="EMBL/GenBank/DDBJ databases">
        <title>Complete genome sequence of Candidatus Uab amorphum.</title>
        <authorList>
            <person name="Shiratori T."/>
            <person name="Suzuki S."/>
            <person name="Kakizawa Y."/>
            <person name="Ishida K."/>
        </authorList>
    </citation>
    <scope>NUCLEOTIDE SEQUENCE [LARGE SCALE GENOMIC DNA]</scope>
    <source>
        <strain evidence="1 2">SRT547</strain>
    </source>
</reference>
<evidence type="ECO:0000313" key="1">
    <source>
        <dbReference type="EMBL" id="BBM85296.1"/>
    </source>
</evidence>
<dbReference type="Proteomes" id="UP000326354">
    <property type="component" value="Chromosome"/>
</dbReference>
<dbReference type="AlphaFoldDB" id="A0A5S9F421"/>
<dbReference type="KEGG" id="uam:UABAM_03660"/>
<keyword evidence="2" id="KW-1185">Reference proteome</keyword>
<proteinExistence type="predicted"/>
<gene>
    <name evidence="1" type="ORF">UABAM_03660</name>
</gene>
<protein>
    <submittedName>
        <fullName evidence="1">Uncharacterized protein</fullName>
    </submittedName>
</protein>
<organism evidence="1 2">
    <name type="scientific">Uabimicrobium amorphum</name>
    <dbReference type="NCBI Taxonomy" id="2596890"/>
    <lineage>
        <taxon>Bacteria</taxon>
        <taxon>Pseudomonadati</taxon>
        <taxon>Planctomycetota</taxon>
        <taxon>Candidatus Uabimicrobiia</taxon>
        <taxon>Candidatus Uabimicrobiales</taxon>
        <taxon>Candidatus Uabimicrobiaceae</taxon>
        <taxon>Candidatus Uabimicrobium</taxon>
    </lineage>
</organism>
<dbReference type="OrthoDB" id="215093at2"/>